<protein>
    <submittedName>
        <fullName evidence="2">Glycosyltransferase family 2 protein</fullName>
    </submittedName>
</protein>
<comment type="caution">
    <text evidence="2">The sequence shown here is derived from an EMBL/GenBank/DDBJ whole genome shotgun (WGS) entry which is preliminary data.</text>
</comment>
<reference evidence="3" key="1">
    <citation type="submission" date="2017-09" db="EMBL/GenBank/DDBJ databases">
        <title>Depth-based differentiation of microbial function through sediment-hosted aquifers and enrichment of novel symbionts in the deep terrestrial subsurface.</title>
        <authorList>
            <person name="Probst A.J."/>
            <person name="Ladd B."/>
            <person name="Jarett J.K."/>
            <person name="Geller-Mcgrath D.E."/>
            <person name="Sieber C.M.K."/>
            <person name="Emerson J.B."/>
            <person name="Anantharaman K."/>
            <person name="Thomas B.C."/>
            <person name="Malmstrom R."/>
            <person name="Stieglmeier M."/>
            <person name="Klingl A."/>
            <person name="Woyke T."/>
            <person name="Ryan C.M."/>
            <person name="Banfield J.F."/>
        </authorList>
    </citation>
    <scope>NUCLEOTIDE SEQUENCE [LARGE SCALE GENOMIC DNA]</scope>
</reference>
<dbReference type="InterPro" id="IPR001173">
    <property type="entry name" value="Glyco_trans_2-like"/>
</dbReference>
<dbReference type="InterPro" id="IPR050256">
    <property type="entry name" value="Glycosyltransferase_2"/>
</dbReference>
<proteinExistence type="predicted"/>
<accession>A0A2M8GL21</accession>
<dbReference type="EMBL" id="PFQK01000096">
    <property type="protein sequence ID" value="PJC81261.1"/>
    <property type="molecule type" value="Genomic_DNA"/>
</dbReference>
<dbReference type="Gene3D" id="3.90.550.10">
    <property type="entry name" value="Spore Coat Polysaccharide Biosynthesis Protein SpsA, Chain A"/>
    <property type="match status" value="1"/>
</dbReference>
<name>A0A2M8GL21_9BACT</name>
<dbReference type="PANTHER" id="PTHR48090:SF7">
    <property type="entry name" value="RFBJ PROTEIN"/>
    <property type="match status" value="1"/>
</dbReference>
<dbReference type="Proteomes" id="UP000229370">
    <property type="component" value="Unassembled WGS sequence"/>
</dbReference>
<sequence>MNDKVFIVMPAYNEGKVIANVIAGVKKAGYNNVIVVDDGSDDDTSVKAEQAGAVVVRHLLNRGKGAAAKTGVEATKILGADVVVTFDADGQHEPSDIKKLVHYINEGYEVVLGTRDFSRKEIPFFKKLANLIANVFIWLIYSVWVEDSQSGFRAYSKKALRVIDLTSDRYNYESEVIKEIAKHNLNYKQMPINVYYTEYSQKKNQRQNFISGLETLLKIIANPVD</sequence>
<dbReference type="AlphaFoldDB" id="A0A2M8GL21"/>
<dbReference type="CDD" id="cd04179">
    <property type="entry name" value="DPM_DPG-synthase_like"/>
    <property type="match status" value="1"/>
</dbReference>
<dbReference type="GO" id="GO:0016740">
    <property type="term" value="F:transferase activity"/>
    <property type="evidence" value="ECO:0007669"/>
    <property type="project" value="UniProtKB-KW"/>
</dbReference>
<organism evidence="2 3">
    <name type="scientific">Candidatus Roizmanbacteria bacterium CG_4_8_14_3_um_filter_36_10</name>
    <dbReference type="NCBI Taxonomy" id="1974834"/>
    <lineage>
        <taxon>Bacteria</taxon>
        <taxon>Candidatus Roizmaniibacteriota</taxon>
    </lineage>
</organism>
<gene>
    <name evidence="2" type="ORF">CO007_05565</name>
</gene>
<evidence type="ECO:0000313" key="2">
    <source>
        <dbReference type="EMBL" id="PJC81261.1"/>
    </source>
</evidence>
<dbReference type="Pfam" id="PF00535">
    <property type="entry name" value="Glycos_transf_2"/>
    <property type="match status" value="1"/>
</dbReference>
<dbReference type="PANTHER" id="PTHR48090">
    <property type="entry name" value="UNDECAPRENYL-PHOSPHATE 4-DEOXY-4-FORMAMIDO-L-ARABINOSE TRANSFERASE-RELATED"/>
    <property type="match status" value="1"/>
</dbReference>
<keyword evidence="2" id="KW-0808">Transferase</keyword>
<feature type="domain" description="Glycosyltransferase 2-like" evidence="1">
    <location>
        <begin position="7"/>
        <end position="161"/>
    </location>
</feature>
<evidence type="ECO:0000313" key="3">
    <source>
        <dbReference type="Proteomes" id="UP000229370"/>
    </source>
</evidence>
<dbReference type="InterPro" id="IPR029044">
    <property type="entry name" value="Nucleotide-diphossugar_trans"/>
</dbReference>
<dbReference type="SUPFAM" id="SSF53448">
    <property type="entry name" value="Nucleotide-diphospho-sugar transferases"/>
    <property type="match status" value="1"/>
</dbReference>
<evidence type="ECO:0000259" key="1">
    <source>
        <dbReference type="Pfam" id="PF00535"/>
    </source>
</evidence>